<accession>A0ABR4ATD0</accession>
<evidence type="ECO:0000256" key="1">
    <source>
        <dbReference type="SAM" id="MobiDB-lite"/>
    </source>
</evidence>
<feature type="region of interest" description="Disordered" evidence="1">
    <location>
        <begin position="56"/>
        <end position="82"/>
    </location>
</feature>
<name>A0ABR4ATD0_9LECA</name>
<dbReference type="EMBL" id="JBHFEH010000075">
    <property type="protein sequence ID" value="KAL2048965.1"/>
    <property type="molecule type" value="Genomic_DNA"/>
</dbReference>
<protein>
    <submittedName>
        <fullName evidence="2">Uncharacterized protein</fullName>
    </submittedName>
</protein>
<gene>
    <name evidence="2" type="ORF">ABVK25_010818</name>
</gene>
<evidence type="ECO:0000313" key="2">
    <source>
        <dbReference type="EMBL" id="KAL2048965.1"/>
    </source>
</evidence>
<keyword evidence="3" id="KW-1185">Reference proteome</keyword>
<feature type="compositionally biased region" description="Acidic residues" evidence="1">
    <location>
        <begin position="71"/>
        <end position="82"/>
    </location>
</feature>
<evidence type="ECO:0000313" key="3">
    <source>
        <dbReference type="Proteomes" id="UP001590951"/>
    </source>
</evidence>
<reference evidence="2 3" key="1">
    <citation type="submission" date="2024-09" db="EMBL/GenBank/DDBJ databases">
        <title>Rethinking Asexuality: The Enigmatic Case of Functional Sexual Genes in Lepraria (Stereocaulaceae).</title>
        <authorList>
            <person name="Doellman M."/>
            <person name="Sun Y."/>
            <person name="Barcenas-Pena A."/>
            <person name="Lumbsch H.T."/>
            <person name="Grewe F."/>
        </authorList>
    </citation>
    <scope>NUCLEOTIDE SEQUENCE [LARGE SCALE GENOMIC DNA]</scope>
    <source>
        <strain evidence="2 3">Grewe 0041</strain>
    </source>
</reference>
<comment type="caution">
    <text evidence="2">The sequence shown here is derived from an EMBL/GenBank/DDBJ whole genome shotgun (WGS) entry which is preliminary data.</text>
</comment>
<sequence length="82" mass="8928">MCNFHERVHRCGHYHKTLSWACSPAKARKTVCKTDTKTTATATGVAGCGLTNCNKKASPKREGPGARTDGGFDESEIDWDEV</sequence>
<organism evidence="2 3">
    <name type="scientific">Lepraria finkii</name>
    <dbReference type="NCBI Taxonomy" id="1340010"/>
    <lineage>
        <taxon>Eukaryota</taxon>
        <taxon>Fungi</taxon>
        <taxon>Dikarya</taxon>
        <taxon>Ascomycota</taxon>
        <taxon>Pezizomycotina</taxon>
        <taxon>Lecanoromycetes</taxon>
        <taxon>OSLEUM clade</taxon>
        <taxon>Lecanoromycetidae</taxon>
        <taxon>Lecanorales</taxon>
        <taxon>Lecanorineae</taxon>
        <taxon>Stereocaulaceae</taxon>
        <taxon>Lepraria</taxon>
    </lineage>
</organism>
<dbReference type="Proteomes" id="UP001590951">
    <property type="component" value="Unassembled WGS sequence"/>
</dbReference>
<proteinExistence type="predicted"/>